<dbReference type="InterPro" id="IPR000182">
    <property type="entry name" value="GNAT_dom"/>
</dbReference>
<feature type="domain" description="N-acetyltransferase" evidence="4">
    <location>
        <begin position="18"/>
        <end position="174"/>
    </location>
</feature>
<dbReference type="OrthoDB" id="9798081at2"/>
<evidence type="ECO:0000259" key="4">
    <source>
        <dbReference type="PROSITE" id="PS51186"/>
    </source>
</evidence>
<dbReference type="Pfam" id="PF13302">
    <property type="entry name" value="Acetyltransf_3"/>
    <property type="match status" value="1"/>
</dbReference>
<evidence type="ECO:0000313" key="6">
    <source>
        <dbReference type="Proteomes" id="UP000242246"/>
    </source>
</evidence>
<reference evidence="5 6" key="1">
    <citation type="submission" date="2014-12" db="EMBL/GenBank/DDBJ databases">
        <title>Draft genome sequences of 10 type strains of Lactococcus.</title>
        <authorList>
            <person name="Sun Z."/>
            <person name="Zhong Z."/>
            <person name="Liu W."/>
            <person name="Zhang W."/>
            <person name="Zhang H."/>
        </authorList>
    </citation>
    <scope>NUCLEOTIDE SEQUENCE [LARGE SCALE GENOMIC DNA]</scope>
    <source>
        <strain evidence="5 6">DSM 20686</strain>
    </source>
</reference>
<gene>
    <name evidence="5" type="ORF">RU87_GL000458</name>
</gene>
<dbReference type="Proteomes" id="UP000242246">
    <property type="component" value="Unassembled WGS sequence"/>
</dbReference>
<name>A0A2A5RX51_9LACT</name>
<evidence type="ECO:0000256" key="3">
    <source>
        <dbReference type="ARBA" id="ARBA00038502"/>
    </source>
</evidence>
<dbReference type="PROSITE" id="PS51186">
    <property type="entry name" value="GNAT"/>
    <property type="match status" value="1"/>
</dbReference>
<dbReference type="EMBL" id="JXJX01000012">
    <property type="protein sequence ID" value="PCS05748.1"/>
    <property type="molecule type" value="Genomic_DNA"/>
</dbReference>
<keyword evidence="6" id="KW-1185">Reference proteome</keyword>
<dbReference type="Gene3D" id="3.40.630.30">
    <property type="match status" value="1"/>
</dbReference>
<evidence type="ECO:0000313" key="5">
    <source>
        <dbReference type="EMBL" id="PCS05748.1"/>
    </source>
</evidence>
<proteinExistence type="inferred from homology"/>
<dbReference type="SUPFAM" id="SSF55729">
    <property type="entry name" value="Acyl-CoA N-acyltransferases (Nat)"/>
    <property type="match status" value="1"/>
</dbReference>
<comment type="caution">
    <text evidence="5">The sequence shown here is derived from an EMBL/GenBank/DDBJ whole genome shotgun (WGS) entry which is preliminary data.</text>
</comment>
<keyword evidence="1 5" id="KW-0808">Transferase</keyword>
<evidence type="ECO:0000256" key="1">
    <source>
        <dbReference type="ARBA" id="ARBA00022679"/>
    </source>
</evidence>
<dbReference type="InterPro" id="IPR016181">
    <property type="entry name" value="Acyl_CoA_acyltransferase"/>
</dbReference>
<dbReference type="GO" id="GO:0008999">
    <property type="term" value="F:protein-N-terminal-alanine acetyltransferase activity"/>
    <property type="evidence" value="ECO:0007669"/>
    <property type="project" value="TreeGrafter"/>
</dbReference>
<sequence length="180" mass="20651">MNIYEQLATFNIIETERLLLRPLSMADAADMFSYASQADNLVYVFPKHDNIAQTRLIIANMFMKAPLGKWAIEHKTDHQMIGTITFVKLDEKNRSAEIGYVLNQRYWGQGLMTEVVKTIAEFSLETFGLTHIDIVVDSDNLGSIKVAEKAQFHSVETYKALSPYTKVLKVFKRYRKGNHE</sequence>
<protein>
    <submittedName>
        <fullName evidence="5">Acetyl transferase</fullName>
    </submittedName>
</protein>
<comment type="similarity">
    <text evidence="3">Belongs to the acetyltransferase family. RimJ subfamily.</text>
</comment>
<dbReference type="STRING" id="1348632.GCA_001591745_01573"/>
<dbReference type="InterPro" id="IPR051531">
    <property type="entry name" value="N-acetyltransferase"/>
</dbReference>
<dbReference type="AlphaFoldDB" id="A0A2A5RX51"/>
<dbReference type="PANTHER" id="PTHR43792:SF8">
    <property type="entry name" value="[RIBOSOMAL PROTEIN US5]-ALANINE N-ACETYLTRANSFERASE"/>
    <property type="match status" value="1"/>
</dbReference>
<dbReference type="GO" id="GO:0005737">
    <property type="term" value="C:cytoplasm"/>
    <property type="evidence" value="ECO:0007669"/>
    <property type="project" value="TreeGrafter"/>
</dbReference>
<organism evidence="5 6">
    <name type="scientific">Pseudolactococcus plantarum</name>
    <dbReference type="NCBI Taxonomy" id="1365"/>
    <lineage>
        <taxon>Bacteria</taxon>
        <taxon>Bacillati</taxon>
        <taxon>Bacillota</taxon>
        <taxon>Bacilli</taxon>
        <taxon>Lactobacillales</taxon>
        <taxon>Streptococcaceae</taxon>
        <taxon>Pseudolactococcus</taxon>
    </lineage>
</organism>
<dbReference type="RefSeq" id="WP_096835838.1">
    <property type="nucleotide sequence ID" value="NZ_JXJX01000012.1"/>
</dbReference>
<keyword evidence="2" id="KW-0012">Acyltransferase</keyword>
<evidence type="ECO:0000256" key="2">
    <source>
        <dbReference type="ARBA" id="ARBA00023315"/>
    </source>
</evidence>
<dbReference type="PANTHER" id="PTHR43792">
    <property type="entry name" value="GNAT FAMILY, PUTATIVE (AFU_ORTHOLOGUE AFUA_3G00765)-RELATED-RELATED"/>
    <property type="match status" value="1"/>
</dbReference>
<accession>A0A2A5RX51</accession>